<reference evidence="1" key="1">
    <citation type="journal article" date="2014" name="Int. J. Syst. Evol. Microbiol.">
        <title>Complete genome sequence of Corynebacterium casei LMG S-19264T (=DSM 44701T), isolated from a smear-ripened cheese.</title>
        <authorList>
            <consortium name="US DOE Joint Genome Institute (JGI-PGF)"/>
            <person name="Walter F."/>
            <person name="Albersmeier A."/>
            <person name="Kalinowski J."/>
            <person name="Ruckert C."/>
        </authorList>
    </citation>
    <scope>NUCLEOTIDE SEQUENCE</scope>
    <source>
        <strain evidence="1">CGMCC 4.7403</strain>
    </source>
</reference>
<dbReference type="AlphaFoldDB" id="A0A918ZLY2"/>
<keyword evidence="2" id="KW-1185">Reference proteome</keyword>
<evidence type="ECO:0000313" key="2">
    <source>
        <dbReference type="Proteomes" id="UP000603227"/>
    </source>
</evidence>
<name>A0A918ZLY2_9ACTN</name>
<accession>A0A918ZLY2</accession>
<dbReference type="Proteomes" id="UP000603227">
    <property type="component" value="Unassembled WGS sequence"/>
</dbReference>
<proteinExistence type="predicted"/>
<dbReference type="EMBL" id="BNAT01000050">
    <property type="protein sequence ID" value="GHE60379.1"/>
    <property type="molecule type" value="Genomic_DNA"/>
</dbReference>
<comment type="caution">
    <text evidence="1">The sequence shown here is derived from an EMBL/GenBank/DDBJ whole genome shotgun (WGS) entry which is preliminary data.</text>
</comment>
<organism evidence="1 2">
    <name type="scientific">Streptomyces capitiformicae</name>
    <dbReference type="NCBI Taxonomy" id="2014920"/>
    <lineage>
        <taxon>Bacteria</taxon>
        <taxon>Bacillati</taxon>
        <taxon>Actinomycetota</taxon>
        <taxon>Actinomycetes</taxon>
        <taxon>Kitasatosporales</taxon>
        <taxon>Streptomycetaceae</taxon>
        <taxon>Streptomyces</taxon>
    </lineage>
</organism>
<evidence type="ECO:0000313" key="1">
    <source>
        <dbReference type="EMBL" id="GHE60379.1"/>
    </source>
</evidence>
<reference evidence="1" key="2">
    <citation type="submission" date="2020-09" db="EMBL/GenBank/DDBJ databases">
        <authorList>
            <person name="Sun Q."/>
            <person name="Zhou Y."/>
        </authorList>
    </citation>
    <scope>NUCLEOTIDE SEQUENCE</scope>
    <source>
        <strain evidence="1">CGMCC 4.7403</strain>
    </source>
</reference>
<sequence>MLLAAPSTVGRSQQAVELLCFPDSDALLAPCRTSPADPPPRRTTSALRECVVSTMHSDG</sequence>
<protein>
    <submittedName>
        <fullName evidence="1">Uncharacterized protein</fullName>
    </submittedName>
</protein>
<gene>
    <name evidence="1" type="ORF">GCM10017771_83620</name>
</gene>